<feature type="compositionally biased region" description="Basic and acidic residues" evidence="1">
    <location>
        <begin position="20"/>
        <end position="29"/>
    </location>
</feature>
<accession>A0AAV4NMH9</accession>
<reference evidence="2 3" key="1">
    <citation type="submission" date="2021-06" db="EMBL/GenBank/DDBJ databases">
        <title>Caerostris extrusa draft genome.</title>
        <authorList>
            <person name="Kono N."/>
            <person name="Arakawa K."/>
        </authorList>
    </citation>
    <scope>NUCLEOTIDE SEQUENCE [LARGE SCALE GENOMIC DNA]</scope>
</reference>
<evidence type="ECO:0000313" key="2">
    <source>
        <dbReference type="EMBL" id="GIX84980.1"/>
    </source>
</evidence>
<feature type="compositionally biased region" description="Basic residues" evidence="1">
    <location>
        <begin position="7"/>
        <end position="19"/>
    </location>
</feature>
<dbReference type="EMBL" id="BPLR01021018">
    <property type="protein sequence ID" value="GIX84980.1"/>
    <property type="molecule type" value="Genomic_DNA"/>
</dbReference>
<evidence type="ECO:0000313" key="3">
    <source>
        <dbReference type="Proteomes" id="UP001054945"/>
    </source>
</evidence>
<proteinExistence type="predicted"/>
<comment type="caution">
    <text evidence="2">The sequence shown here is derived from an EMBL/GenBank/DDBJ whole genome shotgun (WGS) entry which is preliminary data.</text>
</comment>
<keyword evidence="3" id="KW-1185">Reference proteome</keyword>
<organism evidence="2 3">
    <name type="scientific">Caerostris extrusa</name>
    <name type="common">Bark spider</name>
    <name type="synonym">Caerostris bankana</name>
    <dbReference type="NCBI Taxonomy" id="172846"/>
    <lineage>
        <taxon>Eukaryota</taxon>
        <taxon>Metazoa</taxon>
        <taxon>Ecdysozoa</taxon>
        <taxon>Arthropoda</taxon>
        <taxon>Chelicerata</taxon>
        <taxon>Arachnida</taxon>
        <taxon>Araneae</taxon>
        <taxon>Araneomorphae</taxon>
        <taxon>Entelegynae</taxon>
        <taxon>Araneoidea</taxon>
        <taxon>Araneidae</taxon>
        <taxon>Caerostris</taxon>
    </lineage>
</organism>
<sequence length="86" mass="10575">MEENCTQRKKKNGRKLKRKKMEENCTRNERKWKKTTRGLSERNKTVLRTKENCTRNEIKFYTQTKEKENFGTKEKGRKLYSDERKL</sequence>
<dbReference type="Proteomes" id="UP001054945">
    <property type="component" value="Unassembled WGS sequence"/>
</dbReference>
<gene>
    <name evidence="2" type="ORF">CEXT_482731</name>
</gene>
<feature type="region of interest" description="Disordered" evidence="1">
    <location>
        <begin position="1"/>
        <end position="30"/>
    </location>
</feature>
<evidence type="ECO:0000256" key="1">
    <source>
        <dbReference type="SAM" id="MobiDB-lite"/>
    </source>
</evidence>
<protein>
    <submittedName>
        <fullName evidence="2">Uncharacterized protein</fullName>
    </submittedName>
</protein>
<name>A0AAV4NMH9_CAEEX</name>
<dbReference type="AlphaFoldDB" id="A0AAV4NMH9"/>